<comment type="caution">
    <text evidence="2">The sequence shown here is derived from an EMBL/GenBank/DDBJ whole genome shotgun (WGS) entry which is preliminary data.</text>
</comment>
<evidence type="ECO:0000313" key="2">
    <source>
        <dbReference type="EMBL" id="KAG5448442.1"/>
    </source>
</evidence>
<feature type="region of interest" description="Disordered" evidence="1">
    <location>
        <begin position="753"/>
        <end position="777"/>
    </location>
</feature>
<feature type="compositionally biased region" description="Basic residues" evidence="1">
    <location>
        <begin position="342"/>
        <end position="354"/>
    </location>
</feature>
<feature type="compositionally biased region" description="Polar residues" evidence="1">
    <location>
        <begin position="615"/>
        <end position="633"/>
    </location>
</feature>
<organism evidence="2 3">
    <name type="scientific">Clonorchis sinensis</name>
    <name type="common">Chinese liver fluke</name>
    <dbReference type="NCBI Taxonomy" id="79923"/>
    <lineage>
        <taxon>Eukaryota</taxon>
        <taxon>Metazoa</taxon>
        <taxon>Spiralia</taxon>
        <taxon>Lophotrochozoa</taxon>
        <taxon>Platyhelminthes</taxon>
        <taxon>Trematoda</taxon>
        <taxon>Digenea</taxon>
        <taxon>Opisthorchiida</taxon>
        <taxon>Opisthorchiata</taxon>
        <taxon>Opisthorchiidae</taxon>
        <taxon>Clonorchis</taxon>
    </lineage>
</organism>
<feature type="region of interest" description="Disordered" evidence="1">
    <location>
        <begin position="496"/>
        <end position="535"/>
    </location>
</feature>
<keyword evidence="3" id="KW-1185">Reference proteome</keyword>
<name>A0A8T1MHS5_CLOSI</name>
<feature type="region of interest" description="Disordered" evidence="1">
    <location>
        <begin position="160"/>
        <end position="203"/>
    </location>
</feature>
<accession>A0A8T1MHS5</accession>
<evidence type="ECO:0000256" key="1">
    <source>
        <dbReference type="SAM" id="MobiDB-lite"/>
    </source>
</evidence>
<reference evidence="2 3" key="2">
    <citation type="journal article" date="2021" name="Genomics">
        <title>High-quality reference genome for Clonorchis sinensis.</title>
        <authorList>
            <person name="Young N.D."/>
            <person name="Stroehlein A.J."/>
            <person name="Kinkar L."/>
            <person name="Wang T."/>
            <person name="Sohn W.M."/>
            <person name="Chang B.C.H."/>
            <person name="Kaur P."/>
            <person name="Weisz D."/>
            <person name="Dudchenko O."/>
            <person name="Aiden E.L."/>
            <person name="Korhonen P.K."/>
            <person name="Gasser R.B."/>
        </authorList>
    </citation>
    <scope>NUCLEOTIDE SEQUENCE [LARGE SCALE GENOMIC DNA]</scope>
    <source>
        <strain evidence="2">Cs-k2</strain>
    </source>
</reference>
<dbReference type="OrthoDB" id="6249499at2759"/>
<protein>
    <submittedName>
        <fullName evidence="2">Uncharacterized protein</fullName>
    </submittedName>
</protein>
<proteinExistence type="predicted"/>
<dbReference type="AlphaFoldDB" id="A0A8T1MHS5"/>
<feature type="compositionally biased region" description="Polar residues" evidence="1">
    <location>
        <begin position="180"/>
        <end position="192"/>
    </location>
</feature>
<dbReference type="Proteomes" id="UP000286415">
    <property type="component" value="Unassembled WGS sequence"/>
</dbReference>
<feature type="compositionally biased region" description="Polar residues" evidence="1">
    <location>
        <begin position="916"/>
        <end position="927"/>
    </location>
</feature>
<feature type="compositionally biased region" description="Low complexity" evidence="1">
    <location>
        <begin position="329"/>
        <end position="341"/>
    </location>
</feature>
<dbReference type="EMBL" id="NIRI02000042">
    <property type="protein sequence ID" value="KAG5448442.1"/>
    <property type="molecule type" value="Genomic_DNA"/>
</dbReference>
<evidence type="ECO:0000313" key="3">
    <source>
        <dbReference type="Proteomes" id="UP000286415"/>
    </source>
</evidence>
<feature type="compositionally biased region" description="Basic and acidic residues" evidence="1">
    <location>
        <begin position="367"/>
        <end position="391"/>
    </location>
</feature>
<feature type="region of interest" description="Disordered" evidence="1">
    <location>
        <begin position="916"/>
        <end position="935"/>
    </location>
</feature>
<sequence>MSSPGLVSVRAAYDAILENRENPVTQEIDGLDPLLNNLSSECQADLMRYVNESIKLSCSELNKKYPNTQRADLIREVQLQVLFILECRKFCLLANPELELDDRISDWISEHLGRLSLCIPDRATWKTFLHNCIIGRYGKVFGRILYNVCLNLGVEPPDCLPRDDSNTTGTPSREDILSDGDTNGISNSQHEQPSAADSLPNTRSQLRQSLPRALFADPAIVAAAAATVETATAKSASSKDIQRCQPVTSTPNVGSGPPCEDKIPPASQSSGGPKLVLISCARSRRKCRTPTKRTPINRSSRRNKHSQTPPTDKILLTSMGKKRTPRNQQSKQSTSSTSRSSTGRHSKSSSKRRQSGRDVCTQPAELRSVKTPERRYRRSVHETPNPERSYPRWERARLAAAEKTKDRAIVVEESPIKPAGPLGSPLRRLRRANSMLASLCYVEPKEPDLIATNCCTNINRLSQDSGGPHPVSITGASCLSVGMSRAERWRRRQFEEESSLSQFAEPPAQFDLRSPSLRQQPMPESDVTKLTPNSGFLCNPGALRRRSSNLFANMTSPEQQNGRRKTPRKNIFCKSPPLKSPKRSLPAPSVSPPLQTFPNGDRIHSPLLYPVPKSPVTTPTAQRRLPNTRTRPQHLSDNAAAAPARIVPISPQVFDEEAMFLGREEFLSETNTTSSVSICSPLRTFSNESDGAWESDVISSARKRKRYSPLPPSMNPPIMRLSSLPRIIESVEPVRAGRNSGPISTFLRADSLKRSMRRRPQTTATATTPKKSSESDAGQFFPFLAKPIRSPFAPLHVFTRPTVCTDVEQTGIPGELLECTTTMSSQSASTVFALRTRLFGNSNSNEPDSNELENRHVLSTISSGPVQPIQCSVGPSPEHSRHLWDENSLDIKFSPGLRNLKQTEQENVVLNLPAISNKSQPSANTSVSRHRSLFS</sequence>
<gene>
    <name evidence="2" type="ORF">CSKR_101884</name>
</gene>
<feature type="compositionally biased region" description="Basic residues" evidence="1">
    <location>
        <begin position="282"/>
        <end position="291"/>
    </location>
</feature>
<feature type="region of interest" description="Disordered" evidence="1">
    <location>
        <begin position="607"/>
        <end position="633"/>
    </location>
</feature>
<reference evidence="2 3" key="1">
    <citation type="journal article" date="2018" name="Biotechnol. Adv.">
        <title>Improved genomic resources and new bioinformatic workflow for the carcinogenic parasite Clonorchis sinensis: Biotechnological implications.</title>
        <authorList>
            <person name="Wang D."/>
            <person name="Korhonen P.K."/>
            <person name="Gasser R.B."/>
            <person name="Young N.D."/>
        </authorList>
    </citation>
    <scope>NUCLEOTIDE SEQUENCE [LARGE SCALE GENOMIC DNA]</scope>
    <source>
        <strain evidence="2">Cs-k2</strain>
    </source>
</reference>
<feature type="region of interest" description="Disordered" evidence="1">
    <location>
        <begin position="232"/>
        <end position="391"/>
    </location>
</feature>
<feature type="region of interest" description="Disordered" evidence="1">
    <location>
        <begin position="554"/>
        <end position="589"/>
    </location>
</feature>